<dbReference type="Proteomes" id="UP000548476">
    <property type="component" value="Unassembled WGS sequence"/>
</dbReference>
<keyword evidence="2" id="KW-1185">Reference proteome</keyword>
<dbReference type="AlphaFoldDB" id="A0A841FUK3"/>
<name>A0A841FUK3_9ACTN</name>
<organism evidence="1 2">
    <name type="scientific">Phytomonospora endophytica</name>
    <dbReference type="NCBI Taxonomy" id="714109"/>
    <lineage>
        <taxon>Bacteria</taxon>
        <taxon>Bacillati</taxon>
        <taxon>Actinomycetota</taxon>
        <taxon>Actinomycetes</taxon>
        <taxon>Micromonosporales</taxon>
        <taxon>Micromonosporaceae</taxon>
        <taxon>Phytomonospora</taxon>
    </lineage>
</organism>
<comment type="caution">
    <text evidence="1">The sequence shown here is derived from an EMBL/GenBank/DDBJ whole genome shotgun (WGS) entry which is preliminary data.</text>
</comment>
<proteinExistence type="predicted"/>
<reference evidence="1 2" key="1">
    <citation type="submission" date="2020-08" db="EMBL/GenBank/DDBJ databases">
        <title>Genomic Encyclopedia of Type Strains, Phase IV (KMG-IV): sequencing the most valuable type-strain genomes for metagenomic binning, comparative biology and taxonomic classification.</title>
        <authorList>
            <person name="Goeker M."/>
        </authorList>
    </citation>
    <scope>NUCLEOTIDE SEQUENCE [LARGE SCALE GENOMIC DNA]</scope>
    <source>
        <strain evidence="1 2">YIM 65646</strain>
    </source>
</reference>
<evidence type="ECO:0000313" key="2">
    <source>
        <dbReference type="Proteomes" id="UP000548476"/>
    </source>
</evidence>
<sequence>MIAWLVVNADEMTERAEAAKRKLPKLRPIPQPPIEEIAAELRRLSTALARTSSEARRAVLREDRDRALRQACAALGVDQHLDGLDGLDLEIERVRVTGALQRAGLHIDETRREPNRQDRQ</sequence>
<dbReference type="RefSeq" id="WP_239122409.1">
    <property type="nucleotide sequence ID" value="NZ_BONT01000109.1"/>
</dbReference>
<dbReference type="EMBL" id="JACHGT010000011">
    <property type="protein sequence ID" value="MBB6037232.1"/>
    <property type="molecule type" value="Genomic_DNA"/>
</dbReference>
<protein>
    <submittedName>
        <fullName evidence="1">Uncharacterized protein</fullName>
    </submittedName>
</protein>
<evidence type="ECO:0000313" key="1">
    <source>
        <dbReference type="EMBL" id="MBB6037232.1"/>
    </source>
</evidence>
<gene>
    <name evidence="1" type="ORF">HNR73_005105</name>
</gene>
<accession>A0A841FUK3</accession>